<dbReference type="Gene3D" id="3.40.50.300">
    <property type="entry name" value="P-loop containing nucleotide triphosphate hydrolases"/>
    <property type="match status" value="2"/>
</dbReference>
<accession>A0A060NJ45</accession>
<proteinExistence type="predicted"/>
<dbReference type="InterPro" id="IPR007409">
    <property type="entry name" value="Restrct_endonuc_type1_HsdR_N"/>
</dbReference>
<sequence>MSNFAFLQPEWPLFFEAAAKAEGLANADARASCFYARRTLALAVAWMYAHDHSLRRPYKDNLSAFIHEPSFKATVGEALFTKARLIKDLGNLAVHSTRKVHDTDAVNALRDLFHFCYWLARTYGRSARPSPGLGFSPALFPAASGAAPQSAEQLQKLEASLKERDDKLAAALKEQAALSSELKQLQAEVAAAKKANAAEPDSHDYSEAETRQAFIDVLLKEAGWNLNPAVNFEVEVSGMPNHEGKGYVDYVLWGDDGKPLALIEAKRTTKSAAVGQQQAKLYADCLEQRYGQRPVIFYSNGYEHWLWDDAAYPPRPVQGFYKKDELELAIQRRSSRKSPAAVVIDAAIVERYYQTRAVRKVGQHFEVDRQRRALLVMATGSGKTRTVIALVKVLMESNWAKRVLFLADRVALVNQAVNAFKKHLPDSSPVNLGTEKHTDGRVFVSTYPTMMGLIDDVASGQRRFGVGHFDLIVIDEAHRSVYQKYGAIFNYFDSLLVGLTATPKDEIDHNTYGLFGLEDGVPTDAYGLDEAVADGHLVPPVAISVPLKFQREGIRYADLSAEEKAQWDELEWDEEGNVPDEVNAEALNKWLFNEDTVDKVLATLMVHGQKVAGGDRLGKTIIFAKNNDHANYIAQRFDANYPHHKGAFARVVTHKTEYAQSLIDDFSKPEKPPHIAISVDMLDTGIDVPEVVNLVFFKVVRSKTKFWQMVGRGTRLRPDLFGPGQDKQNFFIFDYCQNLEFFSQNPDFKEGAASEPLGTRLFKARLELVAELDARIPGGTHGDISANDAAPKPWATNLTLKDVRQALASLLHEQVAAMNPDNFVVRPKRQHVERYAKADAWEKLDTEARHELETHVAGLPTALVDEDEEAKRFDMLMLRTQLTVLQAGSDFASLKDKIQKIASALEEQVAIPAIKAEWVLIQAVASDEWWEGVTVPMLEMARKRLRALVKLIPKGQKKVVYTDFEDAIGELTNIDLPQATAGLNMAKFKKKARVFLKEHESHLALQRLRRNQPLTGVDLKELEMMLLQAGGNAALIAEAKEKSHGLGLFVRSLVGLDREAAMQAFSEFLQGGTATANQIEFINLIVEELTQTGIMESGRLFESPFTDVNAQGPVGVFAPAKVTEIVRVLEVIRTRAVA</sequence>
<evidence type="ECO:0000313" key="3">
    <source>
        <dbReference type="EMBL" id="BAO82236.1"/>
    </source>
</evidence>
<dbReference type="Pfam" id="PF04851">
    <property type="entry name" value="ResIII"/>
    <property type="match status" value="1"/>
</dbReference>
<dbReference type="SMART" id="SM00487">
    <property type="entry name" value="DEXDc"/>
    <property type="match status" value="1"/>
</dbReference>
<dbReference type="Pfam" id="PF00271">
    <property type="entry name" value="Helicase_C"/>
    <property type="match status" value="1"/>
</dbReference>
<dbReference type="Pfam" id="PF08463">
    <property type="entry name" value="EcoEI_R_C"/>
    <property type="match status" value="1"/>
</dbReference>
<dbReference type="Pfam" id="PF04313">
    <property type="entry name" value="HSDR_N"/>
    <property type="match status" value="1"/>
</dbReference>
<evidence type="ECO:0000256" key="1">
    <source>
        <dbReference type="SAM" id="Coils"/>
    </source>
</evidence>
<evidence type="ECO:0000259" key="2">
    <source>
        <dbReference type="PROSITE" id="PS51192"/>
    </source>
</evidence>
<dbReference type="CDD" id="cd18799">
    <property type="entry name" value="SF2_C_EcoAI-like"/>
    <property type="match status" value="1"/>
</dbReference>
<dbReference type="PANTHER" id="PTHR47396">
    <property type="entry name" value="TYPE I RESTRICTION ENZYME ECOKI R PROTEIN"/>
    <property type="match status" value="1"/>
</dbReference>
<keyword evidence="4" id="KW-1185">Reference proteome</keyword>
<dbReference type="CDD" id="cd18032">
    <property type="entry name" value="DEXHc_RE_I_III_res"/>
    <property type="match status" value="1"/>
</dbReference>
<dbReference type="KEGG" id="cbab:SMCB_0008"/>
<dbReference type="InterPro" id="IPR027417">
    <property type="entry name" value="P-loop_NTPase"/>
</dbReference>
<dbReference type="GO" id="GO:0009307">
    <property type="term" value="P:DNA restriction-modification system"/>
    <property type="evidence" value="ECO:0007669"/>
    <property type="project" value="UniProtKB-KW"/>
</dbReference>
<dbReference type="REBASE" id="87168">
    <property type="entry name" value="SmcB1ORF4P"/>
</dbReference>
<dbReference type="GO" id="GO:0005524">
    <property type="term" value="F:ATP binding"/>
    <property type="evidence" value="ECO:0007669"/>
    <property type="project" value="UniProtKB-KW"/>
</dbReference>
<feature type="coiled-coil region" evidence="1">
    <location>
        <begin position="154"/>
        <end position="195"/>
    </location>
</feature>
<dbReference type="InterPro" id="IPR014001">
    <property type="entry name" value="Helicase_ATP-bd"/>
</dbReference>
<dbReference type="InterPro" id="IPR001650">
    <property type="entry name" value="Helicase_C-like"/>
</dbReference>
<dbReference type="OrthoDB" id="9804086at2"/>
<dbReference type="AlphaFoldDB" id="A0A060NJ45"/>
<dbReference type="PROSITE" id="PS51192">
    <property type="entry name" value="HELICASE_ATP_BIND_1"/>
    <property type="match status" value="1"/>
</dbReference>
<dbReference type="SUPFAM" id="SSF52540">
    <property type="entry name" value="P-loop containing nucleoside triphosphate hydrolases"/>
    <property type="match status" value="2"/>
</dbReference>
<gene>
    <name evidence="3" type="ORF">SMCB_0008</name>
</gene>
<dbReference type="GO" id="GO:0003677">
    <property type="term" value="F:DNA binding"/>
    <property type="evidence" value="ECO:0007669"/>
    <property type="project" value="UniProtKB-KW"/>
</dbReference>
<feature type="domain" description="Helicase ATP-binding" evidence="2">
    <location>
        <begin position="364"/>
        <end position="521"/>
    </location>
</feature>
<dbReference type="HOGENOM" id="CLU_009326_0_0_4"/>
<dbReference type="Gene3D" id="3.90.1570.30">
    <property type="match status" value="1"/>
</dbReference>
<organism evidence="3 4">
    <name type="scientific">Serpentinimonas maccroryi</name>
    <dbReference type="NCBI Taxonomy" id="1458426"/>
    <lineage>
        <taxon>Bacteria</taxon>
        <taxon>Pseudomonadati</taxon>
        <taxon>Pseudomonadota</taxon>
        <taxon>Betaproteobacteria</taxon>
        <taxon>Burkholderiales</taxon>
        <taxon>Comamonadaceae</taxon>
        <taxon>Serpentinimonas</taxon>
    </lineage>
</organism>
<dbReference type="RefSeq" id="WP_045534144.1">
    <property type="nucleotide sequence ID" value="NZ_AP014569.1"/>
</dbReference>
<dbReference type="InterPro" id="IPR050742">
    <property type="entry name" value="Helicase_Restrict-Modif_Enz"/>
</dbReference>
<dbReference type="STRING" id="1458426.SMCB_0008"/>
<keyword evidence="1" id="KW-0175">Coiled coil</keyword>
<dbReference type="GO" id="GO:0009035">
    <property type="term" value="F:type I site-specific deoxyribonuclease activity"/>
    <property type="evidence" value="ECO:0007669"/>
    <property type="project" value="UniProtKB-EC"/>
</dbReference>
<dbReference type="Pfam" id="PF13643">
    <property type="entry name" value="DUF4145"/>
    <property type="match status" value="1"/>
</dbReference>
<name>A0A060NJ45_9BURK</name>
<dbReference type="Proteomes" id="UP000066014">
    <property type="component" value="Chromosome"/>
</dbReference>
<dbReference type="PANTHER" id="PTHR47396:SF1">
    <property type="entry name" value="ATP-DEPENDENT HELICASE IRC3-RELATED"/>
    <property type="match status" value="1"/>
</dbReference>
<evidence type="ECO:0000313" key="4">
    <source>
        <dbReference type="Proteomes" id="UP000066014"/>
    </source>
</evidence>
<reference evidence="3 4" key="1">
    <citation type="journal article" date="2014" name="Nat. Commun.">
        <title>Physiological and genomic features of highly alkaliphilic hydrogen-utilizing Betaproteobacteria from a continental serpentinizing site.</title>
        <authorList>
            <person name="Suzuki S."/>
            <person name="Kuenen J.G."/>
            <person name="Schipper K."/>
            <person name="van der Velde S."/>
            <person name="Ishii S."/>
            <person name="Wu A."/>
            <person name="Sorokin D.Y."/>
            <person name="Tenney A."/>
            <person name="Meng X.Y."/>
            <person name="Morrill P.L."/>
            <person name="Kamagata Y."/>
            <person name="Muyzer G."/>
            <person name="Nealson K.H."/>
        </authorList>
    </citation>
    <scope>NUCLEOTIDE SEQUENCE [LARGE SCALE GENOMIC DNA]</scope>
    <source>
        <strain evidence="3 4">B1</strain>
    </source>
</reference>
<dbReference type="GO" id="GO:0005829">
    <property type="term" value="C:cytosol"/>
    <property type="evidence" value="ECO:0007669"/>
    <property type="project" value="TreeGrafter"/>
</dbReference>
<dbReference type="InterPro" id="IPR006935">
    <property type="entry name" value="Helicase/UvrB_N"/>
</dbReference>
<dbReference type="EMBL" id="AP014569">
    <property type="protein sequence ID" value="BAO82236.1"/>
    <property type="molecule type" value="Genomic_DNA"/>
</dbReference>
<protein>
    <submittedName>
        <fullName evidence="3">Type I site-specific restriction-modification system</fullName>
    </submittedName>
</protein>
<dbReference type="InterPro" id="IPR025285">
    <property type="entry name" value="DUF4145"/>
</dbReference>
<dbReference type="InterPro" id="IPR013670">
    <property type="entry name" value="EcoEI_R_C_dom"/>
</dbReference>